<dbReference type="Proteomes" id="UP000235786">
    <property type="component" value="Unassembled WGS sequence"/>
</dbReference>
<reference evidence="2 3" key="1">
    <citation type="submission" date="2016-04" db="EMBL/GenBank/DDBJ databases">
        <title>A degradative enzymes factory behind the ericoid mycorrhizal symbiosis.</title>
        <authorList>
            <consortium name="DOE Joint Genome Institute"/>
            <person name="Martino E."/>
            <person name="Morin E."/>
            <person name="Grelet G."/>
            <person name="Kuo A."/>
            <person name="Kohler A."/>
            <person name="Daghino S."/>
            <person name="Barry K."/>
            <person name="Choi C."/>
            <person name="Cichocki N."/>
            <person name="Clum A."/>
            <person name="Copeland A."/>
            <person name="Hainaut M."/>
            <person name="Haridas S."/>
            <person name="Labutti K."/>
            <person name="Lindquist E."/>
            <person name="Lipzen A."/>
            <person name="Khouja H.-R."/>
            <person name="Murat C."/>
            <person name="Ohm R."/>
            <person name="Olson A."/>
            <person name="Spatafora J."/>
            <person name="Veneault-Fourrey C."/>
            <person name="Henrissat B."/>
            <person name="Grigoriev I."/>
            <person name="Martin F."/>
            <person name="Perotto S."/>
        </authorList>
    </citation>
    <scope>NUCLEOTIDE SEQUENCE [LARGE SCALE GENOMIC DNA]</scope>
    <source>
        <strain evidence="2 3">F</strain>
    </source>
</reference>
<dbReference type="InterPro" id="IPR036047">
    <property type="entry name" value="F-box-like_dom_sf"/>
</dbReference>
<dbReference type="PROSITE" id="PS50181">
    <property type="entry name" value="FBOX"/>
    <property type="match status" value="1"/>
</dbReference>
<evidence type="ECO:0000259" key="1">
    <source>
        <dbReference type="PROSITE" id="PS50181"/>
    </source>
</evidence>
<dbReference type="SUPFAM" id="SSF81383">
    <property type="entry name" value="F-box domain"/>
    <property type="match status" value="1"/>
</dbReference>
<organism evidence="2 3">
    <name type="scientific">Hyaloscypha variabilis (strain UAMH 11265 / GT02V1 / F)</name>
    <name type="common">Meliniomyces variabilis</name>
    <dbReference type="NCBI Taxonomy" id="1149755"/>
    <lineage>
        <taxon>Eukaryota</taxon>
        <taxon>Fungi</taxon>
        <taxon>Dikarya</taxon>
        <taxon>Ascomycota</taxon>
        <taxon>Pezizomycotina</taxon>
        <taxon>Leotiomycetes</taxon>
        <taxon>Helotiales</taxon>
        <taxon>Hyaloscyphaceae</taxon>
        <taxon>Hyaloscypha</taxon>
        <taxon>Hyaloscypha variabilis</taxon>
    </lineage>
</organism>
<feature type="domain" description="F-box" evidence="1">
    <location>
        <begin position="58"/>
        <end position="104"/>
    </location>
</feature>
<dbReference type="Pfam" id="PF00646">
    <property type="entry name" value="F-box"/>
    <property type="match status" value="1"/>
</dbReference>
<gene>
    <name evidence="2" type="ORF">L207DRAFT_77379</name>
</gene>
<protein>
    <recommendedName>
        <fullName evidence="1">F-box domain-containing protein</fullName>
    </recommendedName>
</protein>
<dbReference type="AlphaFoldDB" id="A0A2J6RGA1"/>
<name>A0A2J6RGA1_HYAVF</name>
<accession>A0A2J6RGA1</accession>
<dbReference type="Gene3D" id="1.20.1280.50">
    <property type="match status" value="1"/>
</dbReference>
<keyword evidence="3" id="KW-1185">Reference proteome</keyword>
<proteinExistence type="predicted"/>
<dbReference type="EMBL" id="KZ613949">
    <property type="protein sequence ID" value="PMD37539.1"/>
    <property type="molecule type" value="Genomic_DNA"/>
</dbReference>
<dbReference type="InterPro" id="IPR001810">
    <property type="entry name" value="F-box_dom"/>
</dbReference>
<dbReference type="OrthoDB" id="2687876at2759"/>
<evidence type="ECO:0000313" key="3">
    <source>
        <dbReference type="Proteomes" id="UP000235786"/>
    </source>
</evidence>
<sequence>MTMTVTVVTNFEEIAIREPRPGFFVGDYVSLDGDAVNPIVRQYELTQDIPPAPQSFPLGSLTPLPTEILHAVLSHLDIPSVLNFRSVNRRFSMVVSSSPDFNTVASFPKAMSTVVYMNCRFFSLGHLATCLSDTRCSRCEHFGELLYLVTAERVCWSCWRRFRDFIPKFVRGTGLSAETIDCIPHITAVCGSYGEPRPFTEVNFRGRIFDRRAVVAELEKALAAQESGQVYSDPDPEPERIQLRAPESAAVVASLSKKARMPIAERYIAFLRAPYFDRTIQSFVGGYFCRACIGRGRFYESSRSADDWTFPESVWHEPWRRYTREGFWEHVEKYGKILKNDVEGTFAHDSPQREKQNPDDVQWEMYRYETPLLSGQKNWRDDHPLPFYAAGRATPHNCQ</sequence>
<dbReference type="SMART" id="SM00256">
    <property type="entry name" value="FBOX"/>
    <property type="match status" value="1"/>
</dbReference>
<evidence type="ECO:0000313" key="2">
    <source>
        <dbReference type="EMBL" id="PMD37539.1"/>
    </source>
</evidence>
<dbReference type="CDD" id="cd09917">
    <property type="entry name" value="F-box_SF"/>
    <property type="match status" value="1"/>
</dbReference>